<dbReference type="RefSeq" id="WP_138192632.1">
    <property type="nucleotide sequence ID" value="NZ_VCIW01000002.1"/>
</dbReference>
<proteinExistence type="predicted"/>
<evidence type="ECO:0000313" key="2">
    <source>
        <dbReference type="Proteomes" id="UP000309676"/>
    </source>
</evidence>
<dbReference type="EMBL" id="VCIW01000002">
    <property type="protein sequence ID" value="TLS53387.1"/>
    <property type="molecule type" value="Genomic_DNA"/>
</dbReference>
<dbReference type="OrthoDB" id="2616940at2"/>
<dbReference type="AlphaFoldDB" id="A0A5R9GAB4"/>
<evidence type="ECO:0000313" key="1">
    <source>
        <dbReference type="EMBL" id="TLS53387.1"/>
    </source>
</evidence>
<accession>A0A5R9GAB4</accession>
<sequence length="127" mass="14820">MEISHDQDGFTYIKYAENKRLLKLTVYWIDGVESEMFLQTIIRYVTTVANHPKHIGKLEPAKYWSLVERLATMFCKSYSPTTNYGVTKPEVRGAIYFVLQAGIKAGEWPEDFEVTPGAFVQYWEDRR</sequence>
<name>A0A5R9GAB4_9BACL</name>
<organism evidence="1 2">
    <name type="scientific">Paenibacillus antri</name>
    <dbReference type="NCBI Taxonomy" id="2582848"/>
    <lineage>
        <taxon>Bacteria</taxon>
        <taxon>Bacillati</taxon>
        <taxon>Bacillota</taxon>
        <taxon>Bacilli</taxon>
        <taxon>Bacillales</taxon>
        <taxon>Paenibacillaceae</taxon>
        <taxon>Paenibacillus</taxon>
    </lineage>
</organism>
<reference evidence="1 2" key="1">
    <citation type="submission" date="2019-05" db="EMBL/GenBank/DDBJ databases">
        <authorList>
            <person name="Narsing Rao M.P."/>
            <person name="Li W.J."/>
        </authorList>
    </citation>
    <scope>NUCLEOTIDE SEQUENCE [LARGE SCALE GENOMIC DNA]</scope>
    <source>
        <strain evidence="1 2">SYSU_K30003</strain>
    </source>
</reference>
<comment type="caution">
    <text evidence="1">The sequence shown here is derived from an EMBL/GenBank/DDBJ whole genome shotgun (WGS) entry which is preliminary data.</text>
</comment>
<keyword evidence="2" id="KW-1185">Reference proteome</keyword>
<dbReference type="Proteomes" id="UP000309676">
    <property type="component" value="Unassembled WGS sequence"/>
</dbReference>
<gene>
    <name evidence="1" type="ORF">FE782_03705</name>
</gene>
<protein>
    <submittedName>
        <fullName evidence="1">Uncharacterized protein</fullName>
    </submittedName>
</protein>